<reference evidence="1 2" key="1">
    <citation type="submission" date="2020-04" db="EMBL/GenBank/DDBJ databases">
        <authorList>
            <person name="Klaysubun C."/>
            <person name="Duangmal K."/>
            <person name="Lipun K."/>
        </authorList>
    </citation>
    <scope>NUCLEOTIDE SEQUENCE [LARGE SCALE GENOMIC DNA]</scope>
    <source>
        <strain evidence="1 2">DSM 45300</strain>
    </source>
</reference>
<evidence type="ECO:0000313" key="2">
    <source>
        <dbReference type="Proteomes" id="UP000586918"/>
    </source>
</evidence>
<dbReference type="Proteomes" id="UP000586918">
    <property type="component" value="Unassembled WGS sequence"/>
</dbReference>
<name>A0A848DFN6_9PSEU</name>
<proteinExistence type="predicted"/>
<dbReference type="EMBL" id="JAAXKZ010000016">
    <property type="protein sequence ID" value="NMH91353.1"/>
    <property type="molecule type" value="Genomic_DNA"/>
</dbReference>
<evidence type="ECO:0000313" key="1">
    <source>
        <dbReference type="EMBL" id="NMH91353.1"/>
    </source>
</evidence>
<protein>
    <submittedName>
        <fullName evidence="1">Uncharacterized protein</fullName>
    </submittedName>
</protein>
<accession>A0A848DFN6</accession>
<dbReference type="RefSeq" id="WP_169411312.1">
    <property type="nucleotide sequence ID" value="NZ_JAAXKZ010000016.1"/>
</dbReference>
<dbReference type="AlphaFoldDB" id="A0A848DFN6"/>
<keyword evidence="2" id="KW-1185">Reference proteome</keyword>
<dbReference type="Pfam" id="PF11225">
    <property type="entry name" value="DUF3024"/>
    <property type="match status" value="1"/>
</dbReference>
<sequence length="123" mass="13505">MSVPEEIRVRLSHWCTAHVPDDERALRQIAYTTSGDEVTILDRRPPTFPELGAAWTATPVARLRRDDPEPGLWTLHRPVAENSPDAWERDVAGPADDPLVLLARVEDAVRAAAPPRNTGPASG</sequence>
<gene>
    <name evidence="1" type="ORF">HF519_07065</name>
</gene>
<organism evidence="1 2">
    <name type="scientific">Pseudonocardia bannensis</name>
    <dbReference type="NCBI Taxonomy" id="630973"/>
    <lineage>
        <taxon>Bacteria</taxon>
        <taxon>Bacillati</taxon>
        <taxon>Actinomycetota</taxon>
        <taxon>Actinomycetes</taxon>
        <taxon>Pseudonocardiales</taxon>
        <taxon>Pseudonocardiaceae</taxon>
        <taxon>Pseudonocardia</taxon>
    </lineage>
</organism>
<comment type="caution">
    <text evidence="1">The sequence shown here is derived from an EMBL/GenBank/DDBJ whole genome shotgun (WGS) entry which is preliminary data.</text>
</comment>
<dbReference type="InterPro" id="IPR021388">
    <property type="entry name" value="DUF3024"/>
</dbReference>